<keyword evidence="3" id="KW-1185">Reference proteome</keyword>
<feature type="transmembrane region" description="Helical" evidence="1">
    <location>
        <begin position="127"/>
        <end position="144"/>
    </location>
</feature>
<evidence type="ECO:0000313" key="2">
    <source>
        <dbReference type="EMBL" id="MBY0098470.1"/>
    </source>
</evidence>
<keyword evidence="1" id="KW-1133">Transmembrane helix</keyword>
<sequence>MRLQKKYHKYPYLLLLFIHSSLLIYTFLKSKNRKRTFIALISNIGMAYIFEYFTYNIFKAYRYKPALLKNKSLDSILGAIFSQAIFIPFTALYISVFHLGWKFKLLASLYFASIEHLFVRLDIYKHYWWKTIYTLTLLPVYFSITSKWDELLKKRNPVILFVSYFNLILVTSVNLLFFLSILGKVRFGFRRFTSWREHFILMPLYSILMGLFTAQTLKEKSTFLFNVKSLFYRLLLDWLMVKIKILKFPKKNVLLNLPYHVLMLLLANFYKSLVYKRK</sequence>
<evidence type="ECO:0000256" key="1">
    <source>
        <dbReference type="SAM" id="Phobius"/>
    </source>
</evidence>
<keyword evidence="1" id="KW-0472">Membrane</keyword>
<protein>
    <submittedName>
        <fullName evidence="2">Uncharacterized protein</fullName>
    </submittedName>
</protein>
<feature type="transmembrane region" description="Helical" evidence="1">
    <location>
        <begin position="76"/>
        <end position="97"/>
    </location>
</feature>
<feature type="transmembrane region" description="Helical" evidence="1">
    <location>
        <begin position="164"/>
        <end position="187"/>
    </location>
</feature>
<name>A0ABS7K8B4_9BACI</name>
<accession>A0ABS7K8B4</accession>
<feature type="transmembrane region" description="Helical" evidence="1">
    <location>
        <begin position="36"/>
        <end position="55"/>
    </location>
</feature>
<dbReference type="Proteomes" id="UP000769780">
    <property type="component" value="Unassembled WGS sequence"/>
</dbReference>
<evidence type="ECO:0000313" key="3">
    <source>
        <dbReference type="Proteomes" id="UP000769780"/>
    </source>
</evidence>
<organism evidence="2 3">
    <name type="scientific">Mesobacillus maritimus</name>
    <dbReference type="NCBI Taxonomy" id="1643336"/>
    <lineage>
        <taxon>Bacteria</taxon>
        <taxon>Bacillati</taxon>
        <taxon>Bacillota</taxon>
        <taxon>Bacilli</taxon>
        <taxon>Bacillales</taxon>
        <taxon>Bacillaceae</taxon>
        <taxon>Mesobacillus</taxon>
    </lineage>
</organism>
<proteinExistence type="predicted"/>
<dbReference type="RefSeq" id="WP_221874692.1">
    <property type="nucleotide sequence ID" value="NZ_JACWFH010000024.1"/>
</dbReference>
<dbReference type="EMBL" id="JACWFH010000024">
    <property type="protein sequence ID" value="MBY0098470.1"/>
    <property type="molecule type" value="Genomic_DNA"/>
</dbReference>
<feature type="transmembrane region" description="Helical" evidence="1">
    <location>
        <begin position="253"/>
        <end position="270"/>
    </location>
</feature>
<comment type="caution">
    <text evidence="2">The sequence shown here is derived from an EMBL/GenBank/DDBJ whole genome shotgun (WGS) entry which is preliminary data.</text>
</comment>
<gene>
    <name evidence="2" type="ORF">H0185_16930</name>
</gene>
<reference evidence="2 3" key="1">
    <citation type="submission" date="2020-07" db="EMBL/GenBank/DDBJ databases">
        <title>Fungal Genomes of the International Space Station.</title>
        <authorList>
            <person name="Seuylemezian A."/>
            <person name="Singh N.K."/>
            <person name="Wood J."/>
            <person name="Venkateswaran K."/>
        </authorList>
    </citation>
    <scope>NUCLEOTIDE SEQUENCE [LARGE SCALE GENOMIC DNA]</scope>
    <source>
        <strain evidence="2 3">PL-B2</strain>
    </source>
</reference>
<keyword evidence="1" id="KW-0812">Transmembrane</keyword>
<feature type="transmembrane region" description="Helical" evidence="1">
    <location>
        <begin position="12"/>
        <end position="30"/>
    </location>
</feature>
<feature type="transmembrane region" description="Helical" evidence="1">
    <location>
        <begin position="199"/>
        <end position="217"/>
    </location>
</feature>